<dbReference type="EMBL" id="LT615367">
    <property type="protein sequence ID" value="SLM61894.1"/>
    <property type="molecule type" value="Genomic_DNA"/>
</dbReference>
<dbReference type="PROSITE" id="PS50975">
    <property type="entry name" value="ATP_GRASP"/>
    <property type="match status" value="1"/>
</dbReference>
<dbReference type="KEGG" id="daq:DAQ1742_00830"/>
<dbReference type="InterPro" id="IPR052032">
    <property type="entry name" value="ATP-dep_AA_Ligase"/>
</dbReference>
<proteinExistence type="predicted"/>
<evidence type="ECO:0000256" key="1">
    <source>
        <dbReference type="ARBA" id="ARBA00022598"/>
    </source>
</evidence>
<dbReference type="SUPFAM" id="SSF56059">
    <property type="entry name" value="Glutathione synthetase ATP-binding domain-like"/>
    <property type="match status" value="1"/>
</dbReference>
<keyword evidence="2 4" id="KW-0547">Nucleotide-binding</keyword>
<name>A0A375A754_9GAMM</name>
<reference evidence="6 7" key="1">
    <citation type="submission" date="2016-09" db="EMBL/GenBank/DDBJ databases">
        <authorList>
            <person name="Reverchon S."/>
            <person name="Nasser W."/>
            <person name="Leonard S."/>
            <person name="Brochier C."/>
            <person name="Duprey A."/>
        </authorList>
    </citation>
    <scope>NUCLEOTIDE SEQUENCE [LARGE SCALE GENOMIC DNA]</scope>
    <source>
        <strain evidence="6 7">174/2</strain>
    </source>
</reference>
<sequence length="418" mass="46647">MQDDVIYIWHRVPFYCVRYDEILNHTDNPIVYIGTQSALADIPDGLNCEKWIWREQDGVDILIDMMRTKTPSPRNFIALSEYQIDIAAHIRDYFGMPGPSAAEVELFRNKLMMKAAVAAAGLATPTCHALDTVLDNPTLLDAFKSTQIVLKPLDGASSENVQIYPSHHALRLALNNRSTHIDDIDRRQNTARYQVEEFIEGDIWHIDGYVRSGEIELCVSSRYIGNCLSFAQGSPLGSLQCELPATLLTFSRQVIAAVGIKQGCFHLEVFQHASGWVFLEIGHRAGGASVVRAFELRTGVNLHQVHLSAQLGWVPDVIKNTPAKEYYFGWFVFPGHHLPEGYACINGASAFSASPWVYEWHPLPAQVKMSTTLTYLENVAPLAGMLCATSFQDAHNFVLDMFSHISITSITDAEYAIS</sequence>
<evidence type="ECO:0000313" key="7">
    <source>
        <dbReference type="Proteomes" id="UP000294820"/>
    </source>
</evidence>
<organism evidence="6 7">
    <name type="scientific">Dickeya aquatica</name>
    <dbReference type="NCBI Taxonomy" id="1401087"/>
    <lineage>
        <taxon>Bacteria</taxon>
        <taxon>Pseudomonadati</taxon>
        <taxon>Pseudomonadota</taxon>
        <taxon>Gammaproteobacteria</taxon>
        <taxon>Enterobacterales</taxon>
        <taxon>Pectobacteriaceae</taxon>
        <taxon>Dickeya</taxon>
    </lineage>
</organism>
<keyword evidence="7" id="KW-1185">Reference proteome</keyword>
<evidence type="ECO:0000256" key="2">
    <source>
        <dbReference type="ARBA" id="ARBA00022741"/>
    </source>
</evidence>
<dbReference type="Gene3D" id="3.40.50.20">
    <property type="match status" value="1"/>
</dbReference>
<dbReference type="GO" id="GO:0046872">
    <property type="term" value="F:metal ion binding"/>
    <property type="evidence" value="ECO:0007669"/>
    <property type="project" value="InterPro"/>
</dbReference>
<dbReference type="InterPro" id="IPR011761">
    <property type="entry name" value="ATP-grasp"/>
</dbReference>
<evidence type="ECO:0000256" key="4">
    <source>
        <dbReference type="PROSITE-ProRule" id="PRU00409"/>
    </source>
</evidence>
<dbReference type="PANTHER" id="PTHR43585:SF2">
    <property type="entry name" value="ATP-GRASP ENZYME FSQD"/>
    <property type="match status" value="1"/>
</dbReference>
<protein>
    <submittedName>
        <fullName evidence="6">Probable nikkomycin biosynthesis protein, carboxylase</fullName>
    </submittedName>
</protein>
<accession>A0A375A754</accession>
<dbReference type="GO" id="GO:0005524">
    <property type="term" value="F:ATP binding"/>
    <property type="evidence" value="ECO:0007669"/>
    <property type="project" value="UniProtKB-UniRule"/>
</dbReference>
<evidence type="ECO:0000256" key="3">
    <source>
        <dbReference type="ARBA" id="ARBA00022840"/>
    </source>
</evidence>
<dbReference type="Proteomes" id="UP000294820">
    <property type="component" value="Chromosome 1"/>
</dbReference>
<evidence type="ECO:0000313" key="6">
    <source>
        <dbReference type="EMBL" id="SLM61894.1"/>
    </source>
</evidence>
<dbReference type="AlphaFoldDB" id="A0A375A754"/>
<dbReference type="RefSeq" id="WP_051124007.1">
    <property type="nucleotide sequence ID" value="NZ_LT615367.1"/>
</dbReference>
<dbReference type="GO" id="GO:0016874">
    <property type="term" value="F:ligase activity"/>
    <property type="evidence" value="ECO:0007669"/>
    <property type="project" value="UniProtKB-KW"/>
</dbReference>
<gene>
    <name evidence="6" type="ORF">DAQ1742_00830</name>
</gene>
<keyword evidence="3 4" id="KW-0067">ATP-binding</keyword>
<dbReference type="Gene3D" id="3.30.470.20">
    <property type="entry name" value="ATP-grasp fold, B domain"/>
    <property type="match status" value="1"/>
</dbReference>
<dbReference type="PANTHER" id="PTHR43585">
    <property type="entry name" value="FUMIPYRROLE BIOSYNTHESIS PROTEIN C"/>
    <property type="match status" value="1"/>
</dbReference>
<feature type="domain" description="ATP-grasp" evidence="5">
    <location>
        <begin position="114"/>
        <end position="311"/>
    </location>
</feature>
<evidence type="ECO:0000259" key="5">
    <source>
        <dbReference type="PROSITE" id="PS50975"/>
    </source>
</evidence>
<keyword evidence="1" id="KW-0436">Ligase</keyword>
<dbReference type="Pfam" id="PF13535">
    <property type="entry name" value="ATP-grasp_4"/>
    <property type="match status" value="1"/>
</dbReference>